<evidence type="ECO:0000313" key="2">
    <source>
        <dbReference type="EMBL" id="KAK9085902.1"/>
    </source>
</evidence>
<proteinExistence type="predicted"/>
<keyword evidence="3" id="KW-1185">Reference proteome</keyword>
<dbReference type="EMBL" id="JBBNAE010000011">
    <property type="protein sequence ID" value="KAK9085902.1"/>
    <property type="molecule type" value="Genomic_DNA"/>
</dbReference>
<evidence type="ECO:0000256" key="1">
    <source>
        <dbReference type="SAM" id="MobiDB-lite"/>
    </source>
</evidence>
<dbReference type="PANTHER" id="PTHR33527:SF14">
    <property type="entry name" value="OS07G0274300 PROTEIN"/>
    <property type="match status" value="1"/>
</dbReference>
<feature type="region of interest" description="Disordered" evidence="1">
    <location>
        <begin position="1"/>
        <end position="30"/>
    </location>
</feature>
<organism evidence="2 3">
    <name type="scientific">Stephania japonica</name>
    <dbReference type="NCBI Taxonomy" id="461633"/>
    <lineage>
        <taxon>Eukaryota</taxon>
        <taxon>Viridiplantae</taxon>
        <taxon>Streptophyta</taxon>
        <taxon>Embryophyta</taxon>
        <taxon>Tracheophyta</taxon>
        <taxon>Spermatophyta</taxon>
        <taxon>Magnoliopsida</taxon>
        <taxon>Ranunculales</taxon>
        <taxon>Menispermaceae</taxon>
        <taxon>Menispermoideae</taxon>
        <taxon>Cissampelideae</taxon>
        <taxon>Stephania</taxon>
    </lineage>
</organism>
<evidence type="ECO:0000313" key="3">
    <source>
        <dbReference type="Proteomes" id="UP001417504"/>
    </source>
</evidence>
<dbReference type="AlphaFoldDB" id="A0AAP0HIE0"/>
<protein>
    <submittedName>
        <fullName evidence="2">Uncharacterized protein</fullName>
    </submittedName>
</protein>
<comment type="caution">
    <text evidence="2">The sequence shown here is derived from an EMBL/GenBank/DDBJ whole genome shotgun (WGS) entry which is preliminary data.</text>
</comment>
<reference evidence="2 3" key="1">
    <citation type="submission" date="2024-01" db="EMBL/GenBank/DDBJ databases">
        <title>Genome assemblies of Stephania.</title>
        <authorList>
            <person name="Yang L."/>
        </authorList>
    </citation>
    <scope>NUCLEOTIDE SEQUENCE [LARGE SCALE GENOMIC DNA]</scope>
    <source>
        <strain evidence="2">QJT</strain>
        <tissue evidence="2">Leaf</tissue>
    </source>
</reference>
<dbReference type="Proteomes" id="UP001417504">
    <property type="component" value="Unassembled WGS sequence"/>
</dbReference>
<sequence length="208" mass="23400">MREKAMEELGRPRRSRTASSRNRGDQENRLGWLKGANYEKTMGRLRLMESPRSSAGNGAGSLMVGKTMKNQYPQEKEQGSLSVLTGVLRYVKNVCAKTFEDILQPVCLNNSCLPTIRANGGNKCFRGTMATSTPIIMPQLASFIDKQRFDEASSSTSVPSRDQVMLNHMAQPWGPSKDDVPQDERTMFMTFSRGYPLSEKEVQEYFAR</sequence>
<dbReference type="PANTHER" id="PTHR33527">
    <property type="entry name" value="OS07G0274300 PROTEIN"/>
    <property type="match status" value="1"/>
</dbReference>
<gene>
    <name evidence="2" type="ORF">Sjap_026313</name>
</gene>
<name>A0AAP0HIE0_9MAGN</name>
<feature type="compositionally biased region" description="Basic and acidic residues" evidence="1">
    <location>
        <begin position="1"/>
        <end position="11"/>
    </location>
</feature>
<accession>A0AAP0HIE0</accession>